<accession>A0A1X7JH95</accession>
<comment type="subcellular location">
    <subcellularLocation>
        <location evidence="3">Cytoplasm</location>
    </subcellularLocation>
    <text evidence="3">The tmRNA-SmpB complex associates with stalled 70S ribosomes.</text>
</comment>
<dbReference type="CDD" id="cd09294">
    <property type="entry name" value="SmpB"/>
    <property type="match status" value="1"/>
</dbReference>
<keyword evidence="5" id="KW-1185">Reference proteome</keyword>
<dbReference type="InterPro" id="IPR020081">
    <property type="entry name" value="SsrA-bd_prot_CS"/>
</dbReference>
<keyword evidence="2 3" id="KW-0694">RNA-binding</keyword>
<dbReference type="STRING" id="561720.SAMN06275492_11252"/>
<dbReference type="RefSeq" id="WP_085544452.1">
    <property type="nucleotide sequence ID" value="NZ_FXBB01000012.1"/>
</dbReference>
<dbReference type="Gene3D" id="2.40.280.10">
    <property type="match status" value="1"/>
</dbReference>
<dbReference type="NCBIfam" id="NF003843">
    <property type="entry name" value="PRK05422.1"/>
    <property type="match status" value="1"/>
</dbReference>
<dbReference type="SUPFAM" id="SSF74982">
    <property type="entry name" value="Small protein B (SmpB)"/>
    <property type="match status" value="1"/>
</dbReference>
<evidence type="ECO:0000313" key="4">
    <source>
        <dbReference type="EMBL" id="SMG27422.1"/>
    </source>
</evidence>
<comment type="function">
    <text evidence="3">Required for rescue of stalled ribosomes mediated by trans-translation. Binds to transfer-messenger RNA (tmRNA), required for stable association of tmRNA with ribosomes. tmRNA and SmpB together mimic tRNA shape, replacing the anticodon stem-loop with SmpB. tmRNA is encoded by the ssrA gene; the 2 termini fold to resemble tRNA(Ala) and it encodes a 'tag peptide', a short internal open reading frame. During trans-translation Ala-aminoacylated tmRNA acts like a tRNA, entering the A-site of stalled ribosomes, displacing the stalled mRNA. The ribosome then switches to translate the ORF on the tmRNA; the nascent peptide is terminated with the 'tag peptide' encoded by the tmRNA and targeted for degradation. The ribosome is freed to recommence translation, which seems to be the essential function of trans-translation.</text>
</comment>
<proteinExistence type="inferred from homology"/>
<keyword evidence="1 3" id="KW-0963">Cytoplasm</keyword>
<evidence type="ECO:0000256" key="2">
    <source>
        <dbReference type="ARBA" id="ARBA00022884"/>
    </source>
</evidence>
<comment type="similarity">
    <text evidence="3">Belongs to the SmpB family.</text>
</comment>
<dbReference type="Pfam" id="PF01668">
    <property type="entry name" value="SmpB"/>
    <property type="match status" value="1"/>
</dbReference>
<dbReference type="EMBL" id="FXBB01000012">
    <property type="protein sequence ID" value="SMG27422.1"/>
    <property type="molecule type" value="Genomic_DNA"/>
</dbReference>
<reference evidence="5" key="1">
    <citation type="submission" date="2017-04" db="EMBL/GenBank/DDBJ databases">
        <authorList>
            <person name="Varghese N."/>
            <person name="Submissions S."/>
        </authorList>
    </citation>
    <scope>NUCLEOTIDE SEQUENCE [LARGE SCALE GENOMIC DNA]</scope>
    <source>
        <strain evidence="5">USBA 82</strain>
    </source>
</reference>
<dbReference type="GO" id="GO:0070930">
    <property type="term" value="P:trans-translation-dependent protein tagging"/>
    <property type="evidence" value="ECO:0007669"/>
    <property type="project" value="TreeGrafter"/>
</dbReference>
<dbReference type="NCBIfam" id="TIGR00086">
    <property type="entry name" value="smpB"/>
    <property type="match status" value="1"/>
</dbReference>
<dbReference type="HAMAP" id="MF_00023">
    <property type="entry name" value="SmpB"/>
    <property type="match status" value="1"/>
</dbReference>
<dbReference type="AlphaFoldDB" id="A0A1X7JH95"/>
<dbReference type="GO" id="GO:0005829">
    <property type="term" value="C:cytosol"/>
    <property type="evidence" value="ECO:0007669"/>
    <property type="project" value="TreeGrafter"/>
</dbReference>
<sequence length="153" mass="17824">MSLERVAQNRKARHDYFILDTYECGIVLSGTEIKSVRSGKVNLKDGYAKLEKGELWLMNVHISPYENASWGQHEPTQRRKLLMHRREILKIAIKVKERGFTLVPLSIYIKDGRWAKVELGLAKGKALYDKRDALAEKDAKRTIDREMKNRLRD</sequence>
<dbReference type="OrthoDB" id="9805462at2"/>
<evidence type="ECO:0000256" key="1">
    <source>
        <dbReference type="ARBA" id="ARBA00022490"/>
    </source>
</evidence>
<dbReference type="PROSITE" id="PS01317">
    <property type="entry name" value="SSRP"/>
    <property type="match status" value="1"/>
</dbReference>
<dbReference type="Proteomes" id="UP000193355">
    <property type="component" value="Unassembled WGS sequence"/>
</dbReference>
<dbReference type="InterPro" id="IPR023620">
    <property type="entry name" value="SmpB"/>
</dbReference>
<evidence type="ECO:0000313" key="5">
    <source>
        <dbReference type="Proteomes" id="UP000193355"/>
    </source>
</evidence>
<dbReference type="PANTHER" id="PTHR30308:SF2">
    <property type="entry name" value="SSRA-BINDING PROTEIN"/>
    <property type="match status" value="1"/>
</dbReference>
<protein>
    <recommendedName>
        <fullName evidence="3">SsrA-binding protein</fullName>
    </recommendedName>
    <alternativeName>
        <fullName evidence="3">Small protein B</fullName>
    </alternativeName>
</protein>
<dbReference type="GO" id="GO:0070929">
    <property type="term" value="P:trans-translation"/>
    <property type="evidence" value="ECO:0007669"/>
    <property type="project" value="UniProtKB-UniRule"/>
</dbReference>
<dbReference type="PANTHER" id="PTHR30308">
    <property type="entry name" value="TMRNA-BINDING COMPONENT OF TRANS-TRANSLATION TAGGING COMPLEX"/>
    <property type="match status" value="1"/>
</dbReference>
<name>A0A1X7JH95_9BACT</name>
<dbReference type="GO" id="GO:0003723">
    <property type="term" value="F:RNA binding"/>
    <property type="evidence" value="ECO:0007669"/>
    <property type="project" value="UniProtKB-UniRule"/>
</dbReference>
<evidence type="ECO:0000256" key="3">
    <source>
        <dbReference type="HAMAP-Rule" id="MF_00023"/>
    </source>
</evidence>
<dbReference type="InterPro" id="IPR000037">
    <property type="entry name" value="SsrA-bd_prot"/>
</dbReference>
<gene>
    <name evidence="3" type="primary">smpB</name>
    <name evidence="4" type="ORF">SAMN06275492_11252</name>
</gene>
<organism evidence="4 5">
    <name type="scientific">Dethiosulfovibrio salsuginis</name>
    <dbReference type="NCBI Taxonomy" id="561720"/>
    <lineage>
        <taxon>Bacteria</taxon>
        <taxon>Thermotogati</taxon>
        <taxon>Synergistota</taxon>
        <taxon>Synergistia</taxon>
        <taxon>Synergistales</taxon>
        <taxon>Dethiosulfovibrionaceae</taxon>
        <taxon>Dethiosulfovibrio</taxon>
    </lineage>
</organism>